<dbReference type="Proteomes" id="UP000660381">
    <property type="component" value="Unassembled WGS sequence"/>
</dbReference>
<name>A0ABR8J8K3_9NOST</name>
<sequence>MEDKFKLITCQDNDVVEFEEYMYRVTQLRQALYKLSNSDSDLAQQLHQSLEERGVYINKSYQTLCDEGIDCEILNLGSQNWKKGKLRFQLSVEFYVEDDHTVNSNNDTSIMTEPDSPLDDLRRMINDSTS</sequence>
<dbReference type="InterPro" id="IPR014971">
    <property type="entry name" value="KGK"/>
</dbReference>
<evidence type="ECO:0000313" key="2">
    <source>
        <dbReference type="Proteomes" id="UP000660381"/>
    </source>
</evidence>
<proteinExistence type="predicted"/>
<protein>
    <recommendedName>
        <fullName evidence="3">KGK family protein</fullName>
    </recommendedName>
</protein>
<gene>
    <name evidence="1" type="ORF">H6G68_19945</name>
</gene>
<keyword evidence="2" id="KW-1185">Reference proteome</keyword>
<organism evidence="1 2">
    <name type="scientific">Anabaena catenula FACHB-362</name>
    <dbReference type="NCBI Taxonomy" id="2692877"/>
    <lineage>
        <taxon>Bacteria</taxon>
        <taxon>Bacillati</taxon>
        <taxon>Cyanobacteriota</taxon>
        <taxon>Cyanophyceae</taxon>
        <taxon>Nostocales</taxon>
        <taxon>Nostocaceae</taxon>
        <taxon>Anabaena</taxon>
    </lineage>
</organism>
<dbReference type="Pfam" id="PF08872">
    <property type="entry name" value="KGK"/>
    <property type="match status" value="1"/>
</dbReference>
<reference evidence="1 2" key="1">
    <citation type="journal article" date="2020" name="ISME J.">
        <title>Comparative genomics reveals insights into cyanobacterial evolution and habitat adaptation.</title>
        <authorList>
            <person name="Chen M.Y."/>
            <person name="Teng W.K."/>
            <person name="Zhao L."/>
            <person name="Hu C.X."/>
            <person name="Zhou Y.K."/>
            <person name="Han B.P."/>
            <person name="Song L.R."/>
            <person name="Shu W.S."/>
        </authorList>
    </citation>
    <scope>NUCLEOTIDE SEQUENCE [LARGE SCALE GENOMIC DNA]</scope>
    <source>
        <strain evidence="1 2">FACHB-362</strain>
    </source>
</reference>
<dbReference type="EMBL" id="JACJTQ010000036">
    <property type="protein sequence ID" value="MBD2693997.1"/>
    <property type="molecule type" value="Genomic_DNA"/>
</dbReference>
<evidence type="ECO:0008006" key="3">
    <source>
        <dbReference type="Google" id="ProtNLM"/>
    </source>
</evidence>
<comment type="caution">
    <text evidence="1">The sequence shown here is derived from an EMBL/GenBank/DDBJ whole genome shotgun (WGS) entry which is preliminary data.</text>
</comment>
<evidence type="ECO:0000313" key="1">
    <source>
        <dbReference type="EMBL" id="MBD2693997.1"/>
    </source>
</evidence>
<accession>A0ABR8J8K3</accession>